<keyword evidence="1" id="KW-0812">Transmembrane</keyword>
<proteinExistence type="predicted"/>
<reference evidence="3 4" key="1">
    <citation type="submission" date="2021-07" db="EMBL/GenBank/DDBJ databases">
        <title>Stakelama flava sp. nov., a novel endophytic bacterium isolated from branch of Kandelia candel.</title>
        <authorList>
            <person name="Tuo L."/>
        </authorList>
    </citation>
    <scope>NUCLEOTIDE SEQUENCE [LARGE SCALE GENOMIC DNA]</scope>
    <source>
        <strain evidence="3 4">CBK3Z-3</strain>
    </source>
</reference>
<sequence length="459" mass="49245">MRRHFFIISGIILLVLIGVGVWLFQPDIAKHPVNAVAGRVPALSAPQAEVVPTVDIAKAVGWPAGTKPTPAKGMKVQAFADKLDHPRWLYRLPNGDILVAETNSPPRDGGGITGWVMNKLMAKAGADVPSANRITLLRDSNGDGVADQRSVFLSGLNSPFGMELVGNDLYVADTDALLRFPYAEGETKITAKPEKIVDLPGGGDHWARNVLYNPKDDSLWVSVGSSTNIADNGMDAEKNRATILEVFPKKKTFRIWASGIRNANGMAINPVTKRLWAVVNERDMLGSDMPPDYLTQVDFAAFFGWPWGYWGGYEDRRVEPRRPDLMEYVMRPDYALGAHVAPLGLTFAADANLGSAFARGAFVGEHGSWNRKPVSGYKVVFVPFSSEGFPVDGAKPVDVLTGFLDAKGHARGRPVGVITGPRGGLLVADDVGNMIWRVSAAGAGGVAADQSASVSSSGK</sequence>
<evidence type="ECO:0000313" key="4">
    <source>
        <dbReference type="Proteomes" id="UP001197214"/>
    </source>
</evidence>
<evidence type="ECO:0000259" key="2">
    <source>
        <dbReference type="Pfam" id="PF22807"/>
    </source>
</evidence>
<dbReference type="PANTHER" id="PTHR33546">
    <property type="entry name" value="LARGE, MULTIFUNCTIONAL SECRETED PROTEIN-RELATED"/>
    <property type="match status" value="1"/>
</dbReference>
<name>A0ABS6XNW0_9SPHN</name>
<feature type="domain" description="Pyrroloquinoline quinone-dependent pyranose dehydrogenase beta-propeller" evidence="2">
    <location>
        <begin position="330"/>
        <end position="438"/>
    </location>
</feature>
<feature type="transmembrane region" description="Helical" evidence="1">
    <location>
        <begin position="5"/>
        <end position="24"/>
    </location>
</feature>
<dbReference type="RefSeq" id="WP_219239017.1">
    <property type="nucleotide sequence ID" value="NZ_JAHWZX010000014.1"/>
</dbReference>
<protein>
    <submittedName>
        <fullName evidence="3">Sorbosone dehydrogenase family protein</fullName>
    </submittedName>
</protein>
<dbReference type="InterPro" id="IPR054539">
    <property type="entry name" value="Beta-prop_PDH"/>
</dbReference>
<dbReference type="PANTHER" id="PTHR33546:SF1">
    <property type="entry name" value="LARGE, MULTIFUNCTIONAL SECRETED PROTEIN"/>
    <property type="match status" value="1"/>
</dbReference>
<dbReference type="Pfam" id="PF22807">
    <property type="entry name" value="TrAA12"/>
    <property type="match status" value="2"/>
</dbReference>
<keyword evidence="1" id="KW-0472">Membrane</keyword>
<accession>A0ABS6XNW0</accession>
<evidence type="ECO:0000313" key="3">
    <source>
        <dbReference type="EMBL" id="MBW4331899.1"/>
    </source>
</evidence>
<organism evidence="3 4">
    <name type="scientific">Stakelama flava</name>
    <dbReference type="NCBI Taxonomy" id="2860338"/>
    <lineage>
        <taxon>Bacteria</taxon>
        <taxon>Pseudomonadati</taxon>
        <taxon>Pseudomonadota</taxon>
        <taxon>Alphaproteobacteria</taxon>
        <taxon>Sphingomonadales</taxon>
        <taxon>Sphingomonadaceae</taxon>
        <taxon>Stakelama</taxon>
    </lineage>
</organism>
<feature type="domain" description="Pyrroloquinoline quinone-dependent pyranose dehydrogenase beta-propeller" evidence="2">
    <location>
        <begin position="70"/>
        <end position="285"/>
    </location>
</feature>
<keyword evidence="4" id="KW-1185">Reference proteome</keyword>
<dbReference type="EMBL" id="JAHWZX010000014">
    <property type="protein sequence ID" value="MBW4331899.1"/>
    <property type="molecule type" value="Genomic_DNA"/>
</dbReference>
<keyword evidence="1" id="KW-1133">Transmembrane helix</keyword>
<gene>
    <name evidence="3" type="ORF">KY084_13585</name>
</gene>
<comment type="caution">
    <text evidence="3">The sequence shown here is derived from an EMBL/GenBank/DDBJ whole genome shotgun (WGS) entry which is preliminary data.</text>
</comment>
<evidence type="ECO:0000256" key="1">
    <source>
        <dbReference type="SAM" id="Phobius"/>
    </source>
</evidence>
<dbReference type="Proteomes" id="UP001197214">
    <property type="component" value="Unassembled WGS sequence"/>
</dbReference>